<dbReference type="EMBL" id="JAAEDM010000001">
    <property type="protein sequence ID" value="MBR0669619.1"/>
    <property type="molecule type" value="Genomic_DNA"/>
</dbReference>
<proteinExistence type="predicted"/>
<feature type="region of interest" description="Disordered" evidence="1">
    <location>
        <begin position="45"/>
        <end position="87"/>
    </location>
</feature>
<evidence type="ECO:0000313" key="4">
    <source>
        <dbReference type="Proteomes" id="UP001138751"/>
    </source>
</evidence>
<accession>A0A9X9WR40</accession>
<comment type="caution">
    <text evidence="3">The sequence shown here is derived from an EMBL/GenBank/DDBJ whole genome shotgun (WGS) entry which is preliminary data.</text>
</comment>
<dbReference type="GO" id="GO:0006313">
    <property type="term" value="P:DNA transposition"/>
    <property type="evidence" value="ECO:0007669"/>
    <property type="project" value="InterPro"/>
</dbReference>
<dbReference type="Pfam" id="PF02371">
    <property type="entry name" value="Transposase_20"/>
    <property type="match status" value="1"/>
</dbReference>
<dbReference type="RefSeq" id="WP_211860066.1">
    <property type="nucleotide sequence ID" value="NZ_JAAEDM010000001.1"/>
</dbReference>
<organism evidence="3 4">
    <name type="scientific">Neoroseomonas soli</name>
    <dbReference type="NCBI Taxonomy" id="1081025"/>
    <lineage>
        <taxon>Bacteria</taxon>
        <taxon>Pseudomonadati</taxon>
        <taxon>Pseudomonadota</taxon>
        <taxon>Alphaproteobacteria</taxon>
        <taxon>Acetobacterales</taxon>
        <taxon>Acetobacteraceae</taxon>
        <taxon>Neoroseomonas</taxon>
    </lineage>
</organism>
<reference evidence="3" key="2">
    <citation type="journal article" date="2021" name="Syst. Appl. Microbiol.">
        <title>Roseomonas hellenica sp. nov., isolated from roots of wild-growing Alkanna tinctoria.</title>
        <authorList>
            <person name="Rat A."/>
            <person name="Naranjo H.D."/>
            <person name="Lebbe L."/>
            <person name="Cnockaert M."/>
            <person name="Krigas N."/>
            <person name="Grigoriadou K."/>
            <person name="Maloupa E."/>
            <person name="Willems A."/>
        </authorList>
    </citation>
    <scope>NUCLEOTIDE SEQUENCE</scope>
    <source>
        <strain evidence="3">LMG 31231</strain>
    </source>
</reference>
<reference evidence="3" key="1">
    <citation type="submission" date="2020-01" db="EMBL/GenBank/DDBJ databases">
        <authorList>
            <person name="Rat A."/>
        </authorList>
    </citation>
    <scope>NUCLEOTIDE SEQUENCE</scope>
    <source>
        <strain evidence="3">LMG 31231</strain>
    </source>
</reference>
<dbReference type="InterPro" id="IPR003346">
    <property type="entry name" value="Transposase_20"/>
</dbReference>
<keyword evidence="4" id="KW-1185">Reference proteome</keyword>
<dbReference type="Proteomes" id="UP001138751">
    <property type="component" value="Unassembled WGS sequence"/>
</dbReference>
<feature type="domain" description="Transposase IS116/IS110/IS902 C-terminal" evidence="2">
    <location>
        <begin position="18"/>
        <end position="57"/>
    </location>
</feature>
<protein>
    <submittedName>
        <fullName evidence="3">IS110 family transposase</fullName>
    </submittedName>
</protein>
<gene>
    <name evidence="3" type="ORF">GXW76_00415</name>
</gene>
<dbReference type="GO" id="GO:0003677">
    <property type="term" value="F:DNA binding"/>
    <property type="evidence" value="ECO:0007669"/>
    <property type="project" value="InterPro"/>
</dbReference>
<evidence type="ECO:0000259" key="2">
    <source>
        <dbReference type="Pfam" id="PF02371"/>
    </source>
</evidence>
<dbReference type="GO" id="GO:0004803">
    <property type="term" value="F:transposase activity"/>
    <property type="evidence" value="ECO:0007669"/>
    <property type="project" value="InterPro"/>
</dbReference>
<feature type="compositionally biased region" description="Polar residues" evidence="1">
    <location>
        <begin position="45"/>
        <end position="55"/>
    </location>
</feature>
<dbReference type="AlphaFoldDB" id="A0A9X9WR40"/>
<evidence type="ECO:0000256" key="1">
    <source>
        <dbReference type="SAM" id="MobiDB-lite"/>
    </source>
</evidence>
<evidence type="ECO:0000313" key="3">
    <source>
        <dbReference type="EMBL" id="MBR0669619.1"/>
    </source>
</evidence>
<name>A0A9X9WR40_9PROT</name>
<sequence>MVYQAGSRFGAYSRRHAIDGPTRFRAAESVGAYLGLTPWRHQSGEQDYNGHTSKWGTACRGPTGSRRQASCGTARRVDRAKKPGAPG</sequence>